<dbReference type="AlphaFoldDB" id="A0A803KQU5"/>
<name>A0A803KQU5_CHEQI</name>
<feature type="region of interest" description="Disordered" evidence="1">
    <location>
        <begin position="54"/>
        <end position="76"/>
    </location>
</feature>
<dbReference type="Gramene" id="AUR62001401-RA">
    <property type="protein sequence ID" value="AUR62001401-RA:cds"/>
    <property type="gene ID" value="AUR62001401"/>
</dbReference>
<protein>
    <submittedName>
        <fullName evidence="3">Uncharacterized protein</fullName>
    </submittedName>
</protein>
<keyword evidence="4" id="KW-1185">Reference proteome</keyword>
<feature type="signal peptide" evidence="2">
    <location>
        <begin position="1"/>
        <end position="27"/>
    </location>
</feature>
<reference evidence="3" key="2">
    <citation type="submission" date="2021-03" db="UniProtKB">
        <authorList>
            <consortium name="EnsemblPlants"/>
        </authorList>
    </citation>
    <scope>IDENTIFICATION</scope>
</reference>
<dbReference type="OMA" id="KFNPPTY"/>
<dbReference type="EnsemblPlants" id="AUR62001401-RA">
    <property type="protein sequence ID" value="AUR62001401-RA:cds"/>
    <property type="gene ID" value="AUR62001401"/>
</dbReference>
<feature type="chain" id="PRO_5030514952" evidence="2">
    <location>
        <begin position="28"/>
        <end position="76"/>
    </location>
</feature>
<evidence type="ECO:0000313" key="3">
    <source>
        <dbReference type="EnsemblPlants" id="AUR62001401-RA:cds"/>
    </source>
</evidence>
<sequence length="76" mass="8467">MKVQCKTLVLVLVFALVLLSWSSGAQARLLGVSSQTLKHLRSDMKKPFKKVDSSFRMIPPSRSNPTQNKLKPTLQG</sequence>
<evidence type="ECO:0000256" key="1">
    <source>
        <dbReference type="SAM" id="MobiDB-lite"/>
    </source>
</evidence>
<evidence type="ECO:0000313" key="4">
    <source>
        <dbReference type="Proteomes" id="UP000596660"/>
    </source>
</evidence>
<organism evidence="3 4">
    <name type="scientific">Chenopodium quinoa</name>
    <name type="common">Quinoa</name>
    <dbReference type="NCBI Taxonomy" id="63459"/>
    <lineage>
        <taxon>Eukaryota</taxon>
        <taxon>Viridiplantae</taxon>
        <taxon>Streptophyta</taxon>
        <taxon>Embryophyta</taxon>
        <taxon>Tracheophyta</taxon>
        <taxon>Spermatophyta</taxon>
        <taxon>Magnoliopsida</taxon>
        <taxon>eudicotyledons</taxon>
        <taxon>Gunneridae</taxon>
        <taxon>Pentapetalae</taxon>
        <taxon>Caryophyllales</taxon>
        <taxon>Chenopodiaceae</taxon>
        <taxon>Chenopodioideae</taxon>
        <taxon>Atripliceae</taxon>
        <taxon>Chenopodium</taxon>
    </lineage>
</organism>
<reference evidence="3" key="1">
    <citation type="journal article" date="2017" name="Nature">
        <title>The genome of Chenopodium quinoa.</title>
        <authorList>
            <person name="Jarvis D.E."/>
            <person name="Ho Y.S."/>
            <person name="Lightfoot D.J."/>
            <person name="Schmoeckel S.M."/>
            <person name="Li B."/>
            <person name="Borm T.J.A."/>
            <person name="Ohyanagi H."/>
            <person name="Mineta K."/>
            <person name="Michell C.T."/>
            <person name="Saber N."/>
            <person name="Kharbatia N.M."/>
            <person name="Rupper R.R."/>
            <person name="Sharp A.R."/>
            <person name="Dally N."/>
            <person name="Boughton B.A."/>
            <person name="Woo Y.H."/>
            <person name="Gao G."/>
            <person name="Schijlen E.G.W.M."/>
            <person name="Guo X."/>
            <person name="Momin A.A."/>
            <person name="Negrao S."/>
            <person name="Al-Babili S."/>
            <person name="Gehring C."/>
            <person name="Roessner U."/>
            <person name="Jung C."/>
            <person name="Murphy K."/>
            <person name="Arold S.T."/>
            <person name="Gojobori T."/>
            <person name="van der Linden C.G."/>
            <person name="van Loo E.N."/>
            <person name="Jellen E.N."/>
            <person name="Maughan P.J."/>
            <person name="Tester M."/>
        </authorList>
    </citation>
    <scope>NUCLEOTIDE SEQUENCE [LARGE SCALE GENOMIC DNA]</scope>
    <source>
        <strain evidence="3">cv. PI 614886</strain>
    </source>
</reference>
<dbReference type="Proteomes" id="UP000596660">
    <property type="component" value="Unplaced"/>
</dbReference>
<accession>A0A803KQU5</accession>
<proteinExistence type="predicted"/>
<feature type="compositionally biased region" description="Polar residues" evidence="1">
    <location>
        <begin position="61"/>
        <end position="76"/>
    </location>
</feature>
<keyword evidence="2" id="KW-0732">Signal</keyword>
<evidence type="ECO:0000256" key="2">
    <source>
        <dbReference type="SAM" id="SignalP"/>
    </source>
</evidence>